<protein>
    <submittedName>
        <fullName evidence="1">Uncharacterized protein</fullName>
    </submittedName>
</protein>
<comment type="caution">
    <text evidence="1">The sequence shown here is derived from an EMBL/GenBank/DDBJ whole genome shotgun (WGS) entry which is preliminary data.</text>
</comment>
<dbReference type="OrthoDB" id="6628767at2759"/>
<proteinExistence type="predicted"/>
<accession>A0A8X6H284</accession>
<dbReference type="Proteomes" id="UP000887116">
    <property type="component" value="Unassembled WGS sequence"/>
</dbReference>
<organism evidence="1 2">
    <name type="scientific">Trichonephila clavata</name>
    <name type="common">Joro spider</name>
    <name type="synonym">Nephila clavata</name>
    <dbReference type="NCBI Taxonomy" id="2740835"/>
    <lineage>
        <taxon>Eukaryota</taxon>
        <taxon>Metazoa</taxon>
        <taxon>Ecdysozoa</taxon>
        <taxon>Arthropoda</taxon>
        <taxon>Chelicerata</taxon>
        <taxon>Arachnida</taxon>
        <taxon>Araneae</taxon>
        <taxon>Araneomorphae</taxon>
        <taxon>Entelegynae</taxon>
        <taxon>Araneoidea</taxon>
        <taxon>Nephilidae</taxon>
        <taxon>Trichonephila</taxon>
    </lineage>
</organism>
<evidence type="ECO:0000313" key="1">
    <source>
        <dbReference type="EMBL" id="GFQ78354.1"/>
    </source>
</evidence>
<evidence type="ECO:0000313" key="2">
    <source>
        <dbReference type="Proteomes" id="UP000887116"/>
    </source>
</evidence>
<name>A0A8X6H284_TRICU</name>
<sequence length="109" mass="12400">MISYTHWRDIDPSCSVLARNFNICIKLSKIPSSWKSSKTVLIQGDDIGNSIPAICASSTLLQALLCDGKKFDWCETLEVLAHKRAHLMMVLGDNFAHNTWPGRRRWQQI</sequence>
<dbReference type="EMBL" id="BMAO01031891">
    <property type="protein sequence ID" value="GFQ78354.1"/>
    <property type="molecule type" value="Genomic_DNA"/>
</dbReference>
<gene>
    <name evidence="1" type="ORF">TNCT_690981</name>
</gene>
<keyword evidence="2" id="KW-1185">Reference proteome</keyword>
<dbReference type="AlphaFoldDB" id="A0A8X6H284"/>
<reference evidence="1" key="1">
    <citation type="submission" date="2020-07" db="EMBL/GenBank/DDBJ databases">
        <title>Multicomponent nature underlies the extraordinary mechanical properties of spider dragline silk.</title>
        <authorList>
            <person name="Kono N."/>
            <person name="Nakamura H."/>
            <person name="Mori M."/>
            <person name="Yoshida Y."/>
            <person name="Ohtoshi R."/>
            <person name="Malay A.D."/>
            <person name="Moran D.A.P."/>
            <person name="Tomita M."/>
            <person name="Numata K."/>
            <person name="Arakawa K."/>
        </authorList>
    </citation>
    <scope>NUCLEOTIDE SEQUENCE</scope>
</reference>